<reference evidence="1" key="1">
    <citation type="submission" date="2020-05" db="EMBL/GenBank/DDBJ databases">
        <authorList>
            <person name="Zhu T."/>
            <person name="Keshari N."/>
            <person name="Lu X."/>
        </authorList>
    </citation>
    <scope>NUCLEOTIDE SEQUENCE</scope>
    <source>
        <strain evidence="1">NK1-12</strain>
    </source>
</reference>
<gene>
    <name evidence="1" type="ORF">HJG54_14190</name>
</gene>
<dbReference type="EMBL" id="CP053586">
    <property type="protein sequence ID" value="WNZ23892.1"/>
    <property type="molecule type" value="Genomic_DNA"/>
</dbReference>
<name>A0AA96WUY9_9CYAN</name>
<dbReference type="RefSeq" id="WP_316429398.1">
    <property type="nucleotide sequence ID" value="NZ_CP053586.1"/>
</dbReference>
<dbReference type="InterPro" id="IPR012441">
    <property type="entry name" value="DUF1643"/>
</dbReference>
<accession>A0AA96WUY9</accession>
<proteinExistence type="predicted"/>
<organism evidence="1">
    <name type="scientific">Leptolyngbya sp. NK1-12</name>
    <dbReference type="NCBI Taxonomy" id="2547451"/>
    <lineage>
        <taxon>Bacteria</taxon>
        <taxon>Bacillati</taxon>
        <taxon>Cyanobacteriota</taxon>
        <taxon>Cyanophyceae</taxon>
        <taxon>Leptolyngbyales</taxon>
        <taxon>Leptolyngbyaceae</taxon>
        <taxon>Leptolyngbya group</taxon>
        <taxon>Leptolyngbya</taxon>
    </lineage>
</organism>
<dbReference type="AlphaFoldDB" id="A0AA96WUY9"/>
<sequence>MPHRCLNQRRNSGACFDATGTYRYSLWRVWNWTSPRLAFIMLNPSTADAQHDDATIRRCIGFAQSWGYGSLEVVNLFSLRTPYPRTLRQVADPVGADCDAHILTAVERAEQMIVAWGNWGCLYSRDQVVLDLLAAPRLHTKLHCLGMNQSGQPCHPLYLKRDVQPLPFSYSDSIQSRIKAFT</sequence>
<dbReference type="Pfam" id="PF07799">
    <property type="entry name" value="DUF1643"/>
    <property type="match status" value="1"/>
</dbReference>
<protein>
    <submittedName>
        <fullName evidence="1">DUF1643 domain-containing protein</fullName>
    </submittedName>
</protein>
<evidence type="ECO:0000313" key="1">
    <source>
        <dbReference type="EMBL" id="WNZ23892.1"/>
    </source>
</evidence>